<dbReference type="PANTHER" id="PTHR45677:SF8">
    <property type="entry name" value="CYSTEINE SULFINIC ACID DECARBOXYLASE"/>
    <property type="match status" value="1"/>
</dbReference>
<dbReference type="GO" id="GO:0030170">
    <property type="term" value="F:pyridoxal phosphate binding"/>
    <property type="evidence" value="ECO:0007669"/>
    <property type="project" value="InterPro"/>
</dbReference>
<dbReference type="Pfam" id="PF00282">
    <property type="entry name" value="Pyridoxal_deC"/>
    <property type="match status" value="1"/>
</dbReference>
<dbReference type="AlphaFoldDB" id="A0A7X0HFA9"/>
<dbReference type="RefSeq" id="WP_185028565.1">
    <property type="nucleotide sequence ID" value="NZ_BNBN01000004.1"/>
</dbReference>
<evidence type="ECO:0000256" key="7">
    <source>
        <dbReference type="RuleBase" id="RU000382"/>
    </source>
</evidence>
<dbReference type="SUPFAM" id="SSF53383">
    <property type="entry name" value="PLP-dependent transferases"/>
    <property type="match status" value="1"/>
</dbReference>
<comment type="caution">
    <text evidence="9">The sequence shown here is derived from an EMBL/GenBank/DDBJ whole genome shotgun (WGS) entry which is preliminary data.</text>
</comment>
<dbReference type="InterPro" id="IPR015421">
    <property type="entry name" value="PyrdxlP-dep_Trfase_major"/>
</dbReference>
<sequence length="563" mass="57534">MTTPGRTTVDQHAKDRHGTDGYATAAQHGTEDLTPDGHSPAGLFTPDGHATARQQAADRLSTAVAGGTEGPGALRSLTTVVLGALADGAAARGGPLPPGGPEAVTERVLAVCTPLLPERGVGAEAALYGLVRAVAEGAADPADPACVAHLHCPPLAVAAAADLAASALNPSMDSWDQAPAAAVVEERTTAALAALVYPGAAAPDALITSGGTESNLVALLLARERARARGARPVQVLCGTNAHHSIARAAWILGLPAPVTVECRAGRMVPAALDRALVGLAGTPALVVATAGTTDEGLIDPLPELAQVAASHGAELHVDAAYGGPLLFSDRLAPRLDGIESAVSVTFDLHKLGWQPVAAGVLAVADTDTLRPLSLTADYLNADDDTEAGMPDLLGRSIRTSRRPDALKIAATLRALGRDGLGALVEHCVDTAGHLARRIDADPALRRRPGDIGISTVLFRPVAADALPDEDGDALVAGIRRRLLLDGQAVLGRAVAEDADGTPRLWLKATLLHPRTRPADLEPLLRNVAVGPTPDSRDAGGHGTHRQTFPGQAAPLRPHGGPR</sequence>
<evidence type="ECO:0000256" key="2">
    <source>
        <dbReference type="ARBA" id="ARBA00009533"/>
    </source>
</evidence>
<evidence type="ECO:0000256" key="1">
    <source>
        <dbReference type="ARBA" id="ARBA00001933"/>
    </source>
</evidence>
<evidence type="ECO:0000256" key="4">
    <source>
        <dbReference type="ARBA" id="ARBA00022898"/>
    </source>
</evidence>
<accession>A0A7X0HFA9</accession>
<evidence type="ECO:0000256" key="8">
    <source>
        <dbReference type="SAM" id="MobiDB-lite"/>
    </source>
</evidence>
<feature type="region of interest" description="Disordered" evidence="8">
    <location>
        <begin position="523"/>
        <end position="563"/>
    </location>
</feature>
<dbReference type="Gene3D" id="3.90.1150.10">
    <property type="entry name" value="Aspartate Aminotransferase, domain 1"/>
    <property type="match status" value="1"/>
</dbReference>
<dbReference type="EC" id="4.1.1.86" evidence="9"/>
<evidence type="ECO:0000313" key="10">
    <source>
        <dbReference type="Proteomes" id="UP000540423"/>
    </source>
</evidence>
<evidence type="ECO:0000313" key="9">
    <source>
        <dbReference type="EMBL" id="MBB6435247.1"/>
    </source>
</evidence>
<feature type="modified residue" description="N6-(pyridoxal phosphate)lysine" evidence="6">
    <location>
        <position position="351"/>
    </location>
</feature>
<keyword evidence="3" id="KW-0210">Decarboxylase</keyword>
<comment type="cofactor">
    <cofactor evidence="1 6 7">
        <name>pyridoxal 5'-phosphate</name>
        <dbReference type="ChEBI" id="CHEBI:597326"/>
    </cofactor>
</comment>
<reference evidence="9 10" key="1">
    <citation type="submission" date="2020-08" db="EMBL/GenBank/DDBJ databases">
        <title>Genomic Encyclopedia of Type Strains, Phase IV (KMG-IV): sequencing the most valuable type-strain genomes for metagenomic binning, comparative biology and taxonomic classification.</title>
        <authorList>
            <person name="Goeker M."/>
        </authorList>
    </citation>
    <scope>NUCLEOTIDE SEQUENCE [LARGE SCALE GENOMIC DNA]</scope>
    <source>
        <strain evidence="9 10">DSM 40141</strain>
    </source>
</reference>
<keyword evidence="4 6" id="KW-0663">Pyridoxal phosphate</keyword>
<dbReference type="InterPro" id="IPR002129">
    <property type="entry name" value="PyrdxlP-dep_de-COase"/>
</dbReference>
<dbReference type="GO" id="GO:0004058">
    <property type="term" value="F:aromatic-L-amino-acid decarboxylase activity"/>
    <property type="evidence" value="ECO:0007669"/>
    <property type="project" value="UniProtKB-ARBA"/>
</dbReference>
<keyword evidence="5 7" id="KW-0456">Lyase</keyword>
<dbReference type="Proteomes" id="UP000540423">
    <property type="component" value="Unassembled WGS sequence"/>
</dbReference>
<feature type="region of interest" description="Disordered" evidence="8">
    <location>
        <begin position="1"/>
        <end position="42"/>
    </location>
</feature>
<evidence type="ECO:0000256" key="3">
    <source>
        <dbReference type="ARBA" id="ARBA00022793"/>
    </source>
</evidence>
<proteinExistence type="inferred from homology"/>
<feature type="compositionally biased region" description="Basic and acidic residues" evidence="8">
    <location>
        <begin position="9"/>
        <end position="19"/>
    </location>
</feature>
<dbReference type="Gene3D" id="3.40.640.10">
    <property type="entry name" value="Type I PLP-dependent aspartate aminotransferase-like (Major domain)"/>
    <property type="match status" value="1"/>
</dbReference>
<dbReference type="GO" id="GO:0019752">
    <property type="term" value="P:carboxylic acid metabolic process"/>
    <property type="evidence" value="ECO:0007669"/>
    <property type="project" value="InterPro"/>
</dbReference>
<gene>
    <name evidence="9" type="ORF">HNQ79_001698</name>
</gene>
<dbReference type="PANTHER" id="PTHR45677">
    <property type="entry name" value="GLUTAMATE DECARBOXYLASE-RELATED"/>
    <property type="match status" value="1"/>
</dbReference>
<protein>
    <submittedName>
        <fullName evidence="9">L-2,4-diaminobutyrate decarboxylase</fullName>
        <ecNumber evidence="9">4.1.1.86</ecNumber>
    </submittedName>
</protein>
<keyword evidence="10" id="KW-1185">Reference proteome</keyword>
<dbReference type="GO" id="GO:0033983">
    <property type="term" value="F:diaminobutyrate decarboxylase activity"/>
    <property type="evidence" value="ECO:0007669"/>
    <property type="project" value="UniProtKB-EC"/>
</dbReference>
<dbReference type="GO" id="GO:0005737">
    <property type="term" value="C:cytoplasm"/>
    <property type="evidence" value="ECO:0007669"/>
    <property type="project" value="TreeGrafter"/>
</dbReference>
<organism evidence="9 10">
    <name type="scientific">Streptomyces candidus</name>
    <dbReference type="NCBI Taxonomy" id="67283"/>
    <lineage>
        <taxon>Bacteria</taxon>
        <taxon>Bacillati</taxon>
        <taxon>Actinomycetota</taxon>
        <taxon>Actinomycetes</taxon>
        <taxon>Kitasatosporales</taxon>
        <taxon>Streptomycetaceae</taxon>
        <taxon>Streptomyces</taxon>
    </lineage>
</organism>
<dbReference type="EMBL" id="JACHEM010000003">
    <property type="protein sequence ID" value="MBB6435247.1"/>
    <property type="molecule type" value="Genomic_DNA"/>
</dbReference>
<dbReference type="InterPro" id="IPR015422">
    <property type="entry name" value="PyrdxlP-dep_Trfase_small"/>
</dbReference>
<name>A0A7X0HFA9_9ACTN</name>
<dbReference type="InterPro" id="IPR015424">
    <property type="entry name" value="PyrdxlP-dep_Trfase"/>
</dbReference>
<evidence type="ECO:0000256" key="6">
    <source>
        <dbReference type="PIRSR" id="PIRSR602129-50"/>
    </source>
</evidence>
<evidence type="ECO:0000256" key="5">
    <source>
        <dbReference type="ARBA" id="ARBA00023239"/>
    </source>
</evidence>
<comment type="similarity">
    <text evidence="2 7">Belongs to the group II decarboxylase family.</text>
</comment>